<sequence length="159" mass="16605">MQIAQAALNHLLRTTSELRQRASPGGYGRAGNIPFVKVRGSGENSSGGFADARYVVSGAMGSESRRILAVPLMSGGSGGDFTVLLYAADQNGNLRYAGRVDWGGGHIGVTISFATIVVTEPIYGANDANCCPSAYLIELYQIRKGKLVRVGSANVPTPG</sequence>
<dbReference type="EMBL" id="CABO01000017">
    <property type="protein sequence ID" value="CBI01264.1"/>
    <property type="molecule type" value="Genomic_DNA"/>
</dbReference>
<proteinExistence type="predicted"/>
<comment type="caution">
    <text evidence="1">The sequence shown here is derived from an EMBL/GenBank/DDBJ whole genome shotgun (WGS) entry which is preliminary data.</text>
</comment>
<reference evidence="1" key="1">
    <citation type="submission" date="2009-10" db="EMBL/GenBank/DDBJ databases">
        <title>Diversity of trophic interactions inside an arsenic-rich microbial ecosystem.</title>
        <authorList>
            <person name="Bertin P.N."/>
            <person name="Heinrich-Salmeron A."/>
            <person name="Pelletier E."/>
            <person name="Goulhen-Chollet F."/>
            <person name="Arsene-Ploetze F."/>
            <person name="Gallien S."/>
            <person name="Calteau A."/>
            <person name="Vallenet D."/>
            <person name="Casiot C."/>
            <person name="Chane-Woon-Ming B."/>
            <person name="Giloteaux L."/>
            <person name="Barakat M."/>
            <person name="Bonnefoy V."/>
            <person name="Bruneel O."/>
            <person name="Chandler M."/>
            <person name="Cleiss J."/>
            <person name="Duran R."/>
            <person name="Elbaz-Poulichet F."/>
            <person name="Fonknechten N."/>
            <person name="Lauga B."/>
            <person name="Mornico D."/>
            <person name="Ortet P."/>
            <person name="Schaeffer C."/>
            <person name="Siguier P."/>
            <person name="Alexander Thil Smith A."/>
            <person name="Van Dorsselaer A."/>
            <person name="Weissenbach J."/>
            <person name="Medigue C."/>
            <person name="Le Paslier D."/>
        </authorList>
    </citation>
    <scope>NUCLEOTIDE SEQUENCE</scope>
</reference>
<evidence type="ECO:0000313" key="1">
    <source>
        <dbReference type="EMBL" id="CBI01264.1"/>
    </source>
</evidence>
<gene>
    <name evidence="1" type="ORF">CARN4_1698</name>
</gene>
<accession>E6Q254</accession>
<organism evidence="1">
    <name type="scientific">mine drainage metagenome</name>
    <dbReference type="NCBI Taxonomy" id="410659"/>
    <lineage>
        <taxon>unclassified sequences</taxon>
        <taxon>metagenomes</taxon>
        <taxon>ecological metagenomes</taxon>
    </lineage>
</organism>
<dbReference type="AlphaFoldDB" id="E6Q254"/>
<name>E6Q254_9ZZZZ</name>
<protein>
    <submittedName>
        <fullName evidence="1">Uncharacterized protein</fullName>
    </submittedName>
</protein>